<comment type="function">
    <text evidence="1">Catalyzes a mechanistically unusual reaction, the ATP-dependent insertion of CO2 between the N7 and N8 nitrogen atoms of 7,8-diaminopelargonic acid (DAPA, also called 7,8-diammoniononanoate) to form a ureido ring.</text>
</comment>
<keyword evidence="1" id="KW-0093">Biotin biosynthesis</keyword>
<accession>A0A076NPH8</accession>
<keyword evidence="1" id="KW-0963">Cytoplasm</keyword>
<dbReference type="OrthoDB" id="9802610at2"/>
<dbReference type="eggNOG" id="COG0132">
    <property type="taxonomic scope" value="Bacteria"/>
</dbReference>
<dbReference type="Proteomes" id="UP000028780">
    <property type="component" value="Chromosome"/>
</dbReference>
<keyword evidence="4" id="KW-1185">Reference proteome</keyword>
<reference evidence="3 5" key="2">
    <citation type="submission" date="2017-06" db="EMBL/GenBank/DDBJ databases">
        <authorList>
            <consortium name="Pathogen Informatics"/>
        </authorList>
    </citation>
    <scope>NUCLEOTIDE SEQUENCE [LARGE SCALE GENOMIC DNA]</scope>
    <source>
        <strain evidence="3 5">NCTC13015</strain>
    </source>
</reference>
<dbReference type="GO" id="GO:0000287">
    <property type="term" value="F:magnesium ion binding"/>
    <property type="evidence" value="ECO:0007669"/>
    <property type="project" value="UniProtKB-UniRule"/>
</dbReference>
<protein>
    <recommendedName>
        <fullName evidence="1">ATP-dependent dethiobiotin synthetase BioD</fullName>
        <ecNumber evidence="1">6.3.3.3</ecNumber>
    </recommendedName>
    <alternativeName>
        <fullName evidence="1">DTB synthetase</fullName>
        <shortName evidence="1">DTBS</shortName>
    </alternativeName>
    <alternativeName>
        <fullName evidence="1">Dethiobiotin synthase</fullName>
    </alternativeName>
</protein>
<evidence type="ECO:0000313" key="2">
    <source>
        <dbReference type="EMBL" id="AIJ34091.1"/>
    </source>
</evidence>
<comment type="caution">
    <text evidence="1">Lacks conserved residue(s) required for the propagation of feature annotation.</text>
</comment>
<keyword evidence="1" id="KW-0460">Magnesium</keyword>
<dbReference type="Gene3D" id="3.40.50.300">
    <property type="entry name" value="P-loop containing nucleotide triphosphate hydrolases"/>
    <property type="match status" value="1"/>
</dbReference>
<keyword evidence="1" id="KW-0479">Metal-binding</keyword>
<dbReference type="InterPro" id="IPR004472">
    <property type="entry name" value="DTB_synth_BioD"/>
</dbReference>
<dbReference type="EMBL" id="CP009211">
    <property type="protein sequence ID" value="AIJ34091.1"/>
    <property type="molecule type" value="Genomic_DNA"/>
</dbReference>
<feature type="binding site" evidence="1">
    <location>
        <begin position="167"/>
        <end position="168"/>
    </location>
    <ligand>
        <name>ATP</name>
        <dbReference type="ChEBI" id="CHEBI:30616"/>
    </ligand>
</feature>
<sequence length="222" mass="22983">MIVVVTGTNTDVGKTIATAAFAAAWQDAGLSVRVAKPLQTGEPEGSGDANTVARLTGVRTHELARFPEPLAPNLSARRADMQVPSLQAVCEWILNLDASHDGVTLVEGAGGLLVRLADEYTIAEIAAELRAPLVVVTSLGLGSLNAAELTVREAQRRDVRVAGLIGGSLPAEPDLATRLNLEELPVVTGVDLWANIPAGAGSLGPAEFTEMARTLGIPAPPC</sequence>
<proteinExistence type="inferred from homology"/>
<evidence type="ECO:0000313" key="5">
    <source>
        <dbReference type="Proteomes" id="UP000215374"/>
    </source>
</evidence>
<dbReference type="HAMAP" id="MF_00336">
    <property type="entry name" value="BioD"/>
    <property type="match status" value="1"/>
</dbReference>
<dbReference type="GO" id="GO:0005829">
    <property type="term" value="C:cytosol"/>
    <property type="evidence" value="ECO:0007669"/>
    <property type="project" value="TreeGrafter"/>
</dbReference>
<evidence type="ECO:0000256" key="1">
    <source>
        <dbReference type="HAMAP-Rule" id="MF_00336"/>
    </source>
</evidence>
<dbReference type="KEGG" id="cii:CIMIT_09425"/>
<feature type="binding site" evidence="1">
    <location>
        <position position="107"/>
    </location>
    <ligand>
        <name>Mg(2+)</name>
        <dbReference type="ChEBI" id="CHEBI:18420"/>
    </ligand>
</feature>
<comment type="similarity">
    <text evidence="1">Belongs to the dethiobiotin synthetase family.</text>
</comment>
<dbReference type="EMBL" id="LT906467">
    <property type="protein sequence ID" value="SNV79986.1"/>
    <property type="molecule type" value="Genomic_DNA"/>
</dbReference>
<feature type="binding site" evidence="1">
    <location>
        <position position="40"/>
    </location>
    <ligand>
        <name>substrate</name>
    </ligand>
</feature>
<dbReference type="EC" id="6.3.3.3" evidence="1"/>
<comment type="pathway">
    <text evidence="1">Cofactor biosynthesis; biotin biosynthesis; biotin from 7,8-diaminononanoate: step 1/2.</text>
</comment>
<dbReference type="AlphaFoldDB" id="A0A076NPH8"/>
<dbReference type="NCBIfam" id="TIGR00347">
    <property type="entry name" value="bioD"/>
    <property type="match status" value="1"/>
</dbReference>
<comment type="subcellular location">
    <subcellularLocation>
        <location evidence="1">Cytoplasm</location>
    </subcellularLocation>
</comment>
<feature type="active site" evidence="1">
    <location>
        <position position="36"/>
    </location>
</feature>
<dbReference type="STRING" id="156978.CIMIT_09425"/>
<dbReference type="HOGENOM" id="CLU_072551_1_1_11"/>
<dbReference type="PANTHER" id="PTHR43210">
    <property type="entry name" value="DETHIOBIOTIN SYNTHETASE"/>
    <property type="match status" value="1"/>
</dbReference>
<dbReference type="Pfam" id="PF13500">
    <property type="entry name" value="AAA_26"/>
    <property type="match status" value="1"/>
</dbReference>
<organism evidence="2 4">
    <name type="scientific">Corynebacterium imitans</name>
    <dbReference type="NCBI Taxonomy" id="156978"/>
    <lineage>
        <taxon>Bacteria</taxon>
        <taxon>Bacillati</taxon>
        <taxon>Actinomycetota</taxon>
        <taxon>Actinomycetes</taxon>
        <taxon>Mycobacteriales</taxon>
        <taxon>Corynebacteriaceae</taxon>
        <taxon>Corynebacterium</taxon>
    </lineage>
</organism>
<dbReference type="UniPathway" id="UPA00078">
    <property type="reaction ID" value="UER00161"/>
</dbReference>
<feature type="binding site" evidence="1">
    <location>
        <begin position="11"/>
        <end position="16"/>
    </location>
    <ligand>
        <name>ATP</name>
        <dbReference type="ChEBI" id="CHEBI:30616"/>
    </ligand>
</feature>
<dbReference type="RefSeq" id="WP_038592087.1">
    <property type="nucleotide sequence ID" value="NZ_CP009211.1"/>
</dbReference>
<dbReference type="CDD" id="cd03109">
    <property type="entry name" value="DTBS"/>
    <property type="match status" value="1"/>
</dbReference>
<reference evidence="2 4" key="1">
    <citation type="submission" date="2014-08" db="EMBL/GenBank/DDBJ databases">
        <title>Complete genome sequence of Corynebacterium imitans DSM 44264, isolated from a five-month-old boy with suspected pharyngeal diphtheria.</title>
        <authorList>
            <person name="Mollmann S."/>
            <person name="Albersmeier A."/>
            <person name="Ruckert C."/>
            <person name="Tauch A."/>
        </authorList>
    </citation>
    <scope>NUCLEOTIDE SEQUENCE [LARGE SCALE GENOMIC DNA]</scope>
    <source>
        <strain evidence="2 4">DSM 44264</strain>
    </source>
</reference>
<dbReference type="PANTHER" id="PTHR43210:SF5">
    <property type="entry name" value="DETHIOBIOTIN SYNTHETASE"/>
    <property type="match status" value="1"/>
</dbReference>
<comment type="cofactor">
    <cofactor evidence="1">
        <name>Mg(2+)</name>
        <dbReference type="ChEBI" id="CHEBI:18420"/>
    </cofactor>
</comment>
<keyword evidence="1 3" id="KW-0436">Ligase</keyword>
<comment type="catalytic activity">
    <reaction evidence="1">
        <text>(7R,8S)-7,8-diammoniononanoate + CO2 + ATP = (4R,5S)-dethiobiotin + ADP + phosphate + 3 H(+)</text>
        <dbReference type="Rhea" id="RHEA:15805"/>
        <dbReference type="ChEBI" id="CHEBI:15378"/>
        <dbReference type="ChEBI" id="CHEBI:16526"/>
        <dbReference type="ChEBI" id="CHEBI:30616"/>
        <dbReference type="ChEBI" id="CHEBI:43474"/>
        <dbReference type="ChEBI" id="CHEBI:149469"/>
        <dbReference type="ChEBI" id="CHEBI:149473"/>
        <dbReference type="ChEBI" id="CHEBI:456216"/>
        <dbReference type="EC" id="6.3.3.3"/>
    </reaction>
</comment>
<evidence type="ECO:0000313" key="4">
    <source>
        <dbReference type="Proteomes" id="UP000028780"/>
    </source>
</evidence>
<dbReference type="GO" id="GO:0004141">
    <property type="term" value="F:dethiobiotin synthase activity"/>
    <property type="evidence" value="ECO:0007669"/>
    <property type="project" value="UniProtKB-UniRule"/>
</dbReference>
<dbReference type="Proteomes" id="UP000215374">
    <property type="component" value="Chromosome 1"/>
</dbReference>
<keyword evidence="1" id="KW-0547">Nucleotide-binding</keyword>
<feature type="binding site" evidence="1">
    <location>
        <begin position="107"/>
        <end position="110"/>
    </location>
    <ligand>
        <name>ATP</name>
        <dbReference type="ChEBI" id="CHEBI:30616"/>
    </ligand>
</feature>
<evidence type="ECO:0000313" key="3">
    <source>
        <dbReference type="EMBL" id="SNV79986.1"/>
    </source>
</evidence>
<keyword evidence="1" id="KW-0067">ATP-binding</keyword>
<dbReference type="InterPro" id="IPR027417">
    <property type="entry name" value="P-loop_NTPase"/>
</dbReference>
<dbReference type="SUPFAM" id="SSF52540">
    <property type="entry name" value="P-loop containing nucleoside triphosphate hydrolases"/>
    <property type="match status" value="1"/>
</dbReference>
<feature type="binding site" evidence="1">
    <location>
        <position position="48"/>
    </location>
    <ligand>
        <name>ATP</name>
        <dbReference type="ChEBI" id="CHEBI:30616"/>
    </ligand>
</feature>
<feature type="binding site" evidence="1">
    <location>
        <position position="48"/>
    </location>
    <ligand>
        <name>Mg(2+)</name>
        <dbReference type="ChEBI" id="CHEBI:18420"/>
    </ligand>
</feature>
<comment type="subunit">
    <text evidence="1">Homodimer.</text>
</comment>
<feature type="binding site" evidence="1">
    <location>
        <position position="15"/>
    </location>
    <ligand>
        <name>Mg(2+)</name>
        <dbReference type="ChEBI" id="CHEBI:18420"/>
    </ligand>
</feature>
<gene>
    <name evidence="1 3" type="primary">bioD</name>
    <name evidence="2" type="ORF">CIMIT_09425</name>
    <name evidence="3" type="ORF">SAMEA4535761_01948</name>
</gene>
<dbReference type="PIRSF" id="PIRSF006755">
    <property type="entry name" value="DTB_synth"/>
    <property type="match status" value="1"/>
</dbReference>
<dbReference type="GO" id="GO:0009102">
    <property type="term" value="P:biotin biosynthetic process"/>
    <property type="evidence" value="ECO:0007669"/>
    <property type="project" value="UniProtKB-UniRule"/>
</dbReference>
<dbReference type="GO" id="GO:0005524">
    <property type="term" value="F:ATP binding"/>
    <property type="evidence" value="ECO:0007669"/>
    <property type="project" value="UniProtKB-UniRule"/>
</dbReference>
<name>A0A076NPH8_9CORY</name>